<keyword evidence="3" id="KW-1185">Reference proteome</keyword>
<evidence type="ECO:0000256" key="1">
    <source>
        <dbReference type="SAM" id="MobiDB-lite"/>
    </source>
</evidence>
<feature type="region of interest" description="Disordered" evidence="1">
    <location>
        <begin position="78"/>
        <end position="100"/>
    </location>
</feature>
<dbReference type="AlphaFoldDB" id="A0AAW1TXJ2"/>
<proteinExistence type="predicted"/>
<dbReference type="Proteomes" id="UP001431783">
    <property type="component" value="Unassembled WGS sequence"/>
</dbReference>
<protein>
    <submittedName>
        <fullName evidence="2">Uncharacterized protein</fullName>
    </submittedName>
</protein>
<feature type="compositionally biased region" description="Low complexity" evidence="1">
    <location>
        <begin position="84"/>
        <end position="95"/>
    </location>
</feature>
<gene>
    <name evidence="2" type="ORF">WA026_019591</name>
</gene>
<evidence type="ECO:0000313" key="2">
    <source>
        <dbReference type="EMBL" id="KAK9872807.1"/>
    </source>
</evidence>
<evidence type="ECO:0000313" key="3">
    <source>
        <dbReference type="Proteomes" id="UP001431783"/>
    </source>
</evidence>
<organism evidence="2 3">
    <name type="scientific">Henosepilachna vigintioctopunctata</name>
    <dbReference type="NCBI Taxonomy" id="420089"/>
    <lineage>
        <taxon>Eukaryota</taxon>
        <taxon>Metazoa</taxon>
        <taxon>Ecdysozoa</taxon>
        <taxon>Arthropoda</taxon>
        <taxon>Hexapoda</taxon>
        <taxon>Insecta</taxon>
        <taxon>Pterygota</taxon>
        <taxon>Neoptera</taxon>
        <taxon>Endopterygota</taxon>
        <taxon>Coleoptera</taxon>
        <taxon>Polyphaga</taxon>
        <taxon>Cucujiformia</taxon>
        <taxon>Coccinelloidea</taxon>
        <taxon>Coccinellidae</taxon>
        <taxon>Epilachninae</taxon>
        <taxon>Epilachnini</taxon>
        <taxon>Henosepilachna</taxon>
    </lineage>
</organism>
<reference evidence="2 3" key="1">
    <citation type="submission" date="2023-03" db="EMBL/GenBank/DDBJ databases">
        <title>Genome insight into feeding habits of ladybird beetles.</title>
        <authorList>
            <person name="Li H.-S."/>
            <person name="Huang Y.-H."/>
            <person name="Pang H."/>
        </authorList>
    </citation>
    <scope>NUCLEOTIDE SEQUENCE [LARGE SCALE GENOMIC DNA]</scope>
    <source>
        <strain evidence="2">SYSU_2023b</strain>
        <tissue evidence="2">Whole body</tissue>
    </source>
</reference>
<name>A0AAW1TXJ2_9CUCU</name>
<sequence>MGQCKRAEFKKAWNKVLCIGENPQTECINKRQEDMSEMINMLKKLDYHECDEEEVQQWMDIDDEDPGYQIKQDIEILDPMTNKADSTASTSSTTSSDDENESIISVSETFHLFKTLHCVGLKHMLKATSRKRVGFLRQTKIEDFFKHFTDYPKIPVFRTSMCPN</sequence>
<comment type="caution">
    <text evidence="2">The sequence shown here is derived from an EMBL/GenBank/DDBJ whole genome shotgun (WGS) entry which is preliminary data.</text>
</comment>
<accession>A0AAW1TXJ2</accession>
<dbReference type="EMBL" id="JARQZJ010000013">
    <property type="protein sequence ID" value="KAK9872807.1"/>
    <property type="molecule type" value="Genomic_DNA"/>
</dbReference>